<dbReference type="EMBL" id="OX597840">
    <property type="protein sequence ID" value="CAI9742270.1"/>
    <property type="molecule type" value="Genomic_DNA"/>
</dbReference>
<evidence type="ECO:0000313" key="1">
    <source>
        <dbReference type="EMBL" id="CAI9742270.1"/>
    </source>
</evidence>
<dbReference type="Proteomes" id="UP001162480">
    <property type="component" value="Chromosome 27"/>
</dbReference>
<reference evidence="1" key="1">
    <citation type="submission" date="2023-08" db="EMBL/GenBank/DDBJ databases">
        <authorList>
            <person name="Alioto T."/>
            <person name="Alioto T."/>
            <person name="Gomez Garrido J."/>
        </authorList>
    </citation>
    <scope>NUCLEOTIDE SEQUENCE</scope>
</reference>
<sequence>MRFTPGRILYAIYLGAVSLEEFHLRNCHVRDDTLPARCFRFRQLLHLGRHVSGTLLRHLPSSLLPPMADPVACLQDYCRLLAACLRRGNSHSHIHQTSVHLEWSDTFLQRDMAD</sequence>
<organism evidence="1 2">
    <name type="scientific">Octopus vulgaris</name>
    <name type="common">Common octopus</name>
    <dbReference type="NCBI Taxonomy" id="6645"/>
    <lineage>
        <taxon>Eukaryota</taxon>
        <taxon>Metazoa</taxon>
        <taxon>Spiralia</taxon>
        <taxon>Lophotrochozoa</taxon>
        <taxon>Mollusca</taxon>
        <taxon>Cephalopoda</taxon>
        <taxon>Coleoidea</taxon>
        <taxon>Octopodiformes</taxon>
        <taxon>Octopoda</taxon>
        <taxon>Incirrata</taxon>
        <taxon>Octopodidae</taxon>
        <taxon>Octopus</taxon>
    </lineage>
</organism>
<dbReference type="AlphaFoldDB" id="A0AA36BX55"/>
<evidence type="ECO:0000313" key="2">
    <source>
        <dbReference type="Proteomes" id="UP001162480"/>
    </source>
</evidence>
<keyword evidence="2" id="KW-1185">Reference proteome</keyword>
<gene>
    <name evidence="1" type="ORF">OCTVUL_1B016090</name>
</gene>
<proteinExistence type="predicted"/>
<name>A0AA36BX55_OCTVU</name>
<accession>A0AA36BX55</accession>
<protein>
    <submittedName>
        <fullName evidence="1">Uncharacterized protein</fullName>
    </submittedName>
</protein>